<dbReference type="GO" id="GO:0003677">
    <property type="term" value="F:DNA binding"/>
    <property type="evidence" value="ECO:0007669"/>
    <property type="project" value="InterPro"/>
</dbReference>
<dbReference type="AlphaFoldDB" id="A0A7J6WE76"/>
<keyword evidence="2" id="KW-0812">Transmembrane</keyword>
<dbReference type="GO" id="GO:2000779">
    <property type="term" value="P:regulation of double-strand break repair"/>
    <property type="evidence" value="ECO:0007669"/>
    <property type="project" value="TreeGrafter"/>
</dbReference>
<name>A0A7J6WE76_THATH</name>
<evidence type="ECO:0000313" key="4">
    <source>
        <dbReference type="EMBL" id="KAF5194920.1"/>
    </source>
</evidence>
<feature type="chain" id="PRO_5029781822" evidence="3">
    <location>
        <begin position="31"/>
        <end position="172"/>
    </location>
</feature>
<feature type="compositionally biased region" description="Basic and acidic residues" evidence="1">
    <location>
        <begin position="54"/>
        <end position="66"/>
    </location>
</feature>
<evidence type="ECO:0000256" key="3">
    <source>
        <dbReference type="SAM" id="SignalP"/>
    </source>
</evidence>
<feature type="compositionally biased region" description="Basic and acidic residues" evidence="1">
    <location>
        <begin position="133"/>
        <end position="145"/>
    </location>
</feature>
<keyword evidence="3" id="KW-0732">Signal</keyword>
<comment type="caution">
    <text evidence="4">The sequence shown here is derived from an EMBL/GenBank/DDBJ whole genome shotgun (WGS) entry which is preliminary data.</text>
</comment>
<dbReference type="OrthoDB" id="370884at2759"/>
<dbReference type="EMBL" id="JABWDY010018098">
    <property type="protein sequence ID" value="KAF5194920.1"/>
    <property type="molecule type" value="Genomic_DNA"/>
</dbReference>
<dbReference type="GO" id="GO:0005634">
    <property type="term" value="C:nucleus"/>
    <property type="evidence" value="ECO:0007669"/>
    <property type="project" value="TreeGrafter"/>
</dbReference>
<feature type="region of interest" description="Disordered" evidence="1">
    <location>
        <begin position="42"/>
        <end position="145"/>
    </location>
</feature>
<feature type="transmembrane region" description="Helical" evidence="2">
    <location>
        <begin position="16"/>
        <end position="34"/>
    </location>
</feature>
<organism evidence="4 5">
    <name type="scientific">Thalictrum thalictroides</name>
    <name type="common">Rue-anemone</name>
    <name type="synonym">Anemone thalictroides</name>
    <dbReference type="NCBI Taxonomy" id="46969"/>
    <lineage>
        <taxon>Eukaryota</taxon>
        <taxon>Viridiplantae</taxon>
        <taxon>Streptophyta</taxon>
        <taxon>Embryophyta</taxon>
        <taxon>Tracheophyta</taxon>
        <taxon>Spermatophyta</taxon>
        <taxon>Magnoliopsida</taxon>
        <taxon>Ranunculales</taxon>
        <taxon>Ranunculaceae</taxon>
        <taxon>Thalictroideae</taxon>
        <taxon>Thalictrum</taxon>
    </lineage>
</organism>
<dbReference type="GO" id="GO:0006325">
    <property type="term" value="P:chromatin organization"/>
    <property type="evidence" value="ECO:0007669"/>
    <property type="project" value="InterPro"/>
</dbReference>
<gene>
    <name evidence="4" type="ORF">FRX31_015493</name>
</gene>
<dbReference type="PANTHER" id="PTHR13468">
    <property type="entry name" value="DEK PROTEIN"/>
    <property type="match status" value="1"/>
</dbReference>
<protein>
    <submittedName>
        <fullName evidence="4">Uncharacterized protein</fullName>
    </submittedName>
</protein>
<evidence type="ECO:0000313" key="5">
    <source>
        <dbReference type="Proteomes" id="UP000554482"/>
    </source>
</evidence>
<dbReference type="PANTHER" id="PTHR13468:SF23">
    <property type="entry name" value="EXPRESSED PROTEIN"/>
    <property type="match status" value="1"/>
</dbReference>
<accession>A0A7J6WE76</accession>
<feature type="signal peptide" evidence="3">
    <location>
        <begin position="1"/>
        <end position="30"/>
    </location>
</feature>
<keyword evidence="5" id="KW-1185">Reference proteome</keyword>
<feature type="non-terminal residue" evidence="4">
    <location>
        <position position="172"/>
    </location>
</feature>
<feature type="compositionally biased region" description="Polar residues" evidence="1">
    <location>
        <begin position="123"/>
        <end position="132"/>
    </location>
</feature>
<keyword evidence="2" id="KW-1133">Transmembrane helix</keyword>
<dbReference type="GO" id="GO:0042393">
    <property type="term" value="F:histone binding"/>
    <property type="evidence" value="ECO:0007669"/>
    <property type="project" value="TreeGrafter"/>
</dbReference>
<reference evidence="4 5" key="1">
    <citation type="submission" date="2020-06" db="EMBL/GenBank/DDBJ databases">
        <title>Transcriptomic and genomic resources for Thalictrum thalictroides and T. hernandezii: Facilitating candidate gene discovery in an emerging model plant lineage.</title>
        <authorList>
            <person name="Arias T."/>
            <person name="Riano-Pachon D.M."/>
            <person name="Di Stilio V.S."/>
        </authorList>
    </citation>
    <scope>NUCLEOTIDE SEQUENCE [LARGE SCALE GENOMIC DNA]</scope>
    <source>
        <strain evidence="5">cv. WT478/WT964</strain>
        <tissue evidence="4">Leaves</tissue>
    </source>
</reference>
<evidence type="ECO:0000256" key="1">
    <source>
        <dbReference type="SAM" id="MobiDB-lite"/>
    </source>
</evidence>
<proteinExistence type="predicted"/>
<feature type="compositionally biased region" description="Acidic residues" evidence="1">
    <location>
        <begin position="67"/>
        <end position="96"/>
    </location>
</feature>
<sequence length="172" mass="19695">ERERVKQERDRRRSTAKQVSLFIFFVLALSFNMVNEDTEIEKKEENGVESMEEDEKKVEAVENDKDEKEEEEAEADAEDDDEEEKKDNDEEKEEVEAVIGGSTKGKRSKKTGDKKEVTEEEPTSPTGFSSNRPVRERKSVERLVATVEKEPTREFLVGKGRGTALKDIPNVI</sequence>
<keyword evidence="2" id="KW-0472">Membrane</keyword>
<dbReference type="InterPro" id="IPR044198">
    <property type="entry name" value="DEK"/>
</dbReference>
<evidence type="ECO:0000256" key="2">
    <source>
        <dbReference type="SAM" id="Phobius"/>
    </source>
</evidence>
<dbReference type="Proteomes" id="UP000554482">
    <property type="component" value="Unassembled WGS sequence"/>
</dbReference>